<reference evidence="2" key="3">
    <citation type="journal article" date="2017" name="Nature">
        <title>Genome sequence of the progenitor of the wheat D genome Aegilops tauschii.</title>
        <authorList>
            <person name="Luo M.C."/>
            <person name="Gu Y.Q."/>
            <person name="Puiu D."/>
            <person name="Wang H."/>
            <person name="Twardziok S.O."/>
            <person name="Deal K.R."/>
            <person name="Huo N."/>
            <person name="Zhu T."/>
            <person name="Wang L."/>
            <person name="Wang Y."/>
            <person name="McGuire P.E."/>
            <person name="Liu S."/>
            <person name="Long H."/>
            <person name="Ramasamy R.K."/>
            <person name="Rodriguez J.C."/>
            <person name="Van S.L."/>
            <person name="Yuan L."/>
            <person name="Wang Z."/>
            <person name="Xia Z."/>
            <person name="Xiao L."/>
            <person name="Anderson O.D."/>
            <person name="Ouyang S."/>
            <person name="Liang Y."/>
            <person name="Zimin A.V."/>
            <person name="Pertea G."/>
            <person name="Qi P."/>
            <person name="Bennetzen J.L."/>
            <person name="Dai X."/>
            <person name="Dawson M.W."/>
            <person name="Muller H.G."/>
            <person name="Kugler K."/>
            <person name="Rivarola-Duarte L."/>
            <person name="Spannagl M."/>
            <person name="Mayer K.F.X."/>
            <person name="Lu F.H."/>
            <person name="Bevan M.W."/>
            <person name="Leroy P."/>
            <person name="Li P."/>
            <person name="You F.M."/>
            <person name="Sun Q."/>
            <person name="Liu Z."/>
            <person name="Lyons E."/>
            <person name="Wicker T."/>
            <person name="Salzberg S.L."/>
            <person name="Devos K.M."/>
            <person name="Dvorak J."/>
        </authorList>
    </citation>
    <scope>NUCLEOTIDE SEQUENCE [LARGE SCALE GENOMIC DNA]</scope>
    <source>
        <strain evidence="2">cv. AL8/78</strain>
    </source>
</reference>
<dbReference type="PANTHER" id="PTHR46313">
    <property type="match status" value="1"/>
</dbReference>
<dbReference type="EnsemblPlants" id="AET6Gv20328700.2">
    <property type="protein sequence ID" value="AET6Gv20328700.2"/>
    <property type="gene ID" value="AET6Gv20328700"/>
</dbReference>
<dbReference type="PANTHER" id="PTHR46313:SF1">
    <property type="entry name" value="FAD_NAD(P)-BINDING OXIDOREDUCTASE FAMILY PROTEIN"/>
    <property type="match status" value="1"/>
</dbReference>
<sequence>MLVPQLFYRGDSTFPGIGVPVVVATGAIVANTLVYVAQHSELLNATSI</sequence>
<name>A0A453NCX9_AEGTS</name>
<dbReference type="InterPro" id="IPR045892">
    <property type="entry name" value="CrtISO-like"/>
</dbReference>
<dbReference type="AlphaFoldDB" id="A0A453NCX9"/>
<reference evidence="3" key="1">
    <citation type="journal article" date="2014" name="Science">
        <title>Ancient hybridizations among the ancestral genomes of bread wheat.</title>
        <authorList>
            <consortium name="International Wheat Genome Sequencing Consortium,"/>
            <person name="Marcussen T."/>
            <person name="Sandve S.R."/>
            <person name="Heier L."/>
            <person name="Spannagl M."/>
            <person name="Pfeifer M."/>
            <person name="Jakobsen K.S."/>
            <person name="Wulff B.B."/>
            <person name="Steuernagel B."/>
            <person name="Mayer K.F."/>
            <person name="Olsen O.A."/>
        </authorList>
    </citation>
    <scope>NUCLEOTIDE SEQUENCE [LARGE SCALE GENOMIC DNA]</scope>
    <source>
        <strain evidence="3">cv. AL8/78</strain>
    </source>
</reference>
<accession>A0A453NCX9</accession>
<keyword evidence="1" id="KW-0472">Membrane</keyword>
<keyword evidence="1" id="KW-0812">Transmembrane</keyword>
<dbReference type="Gramene" id="AET6Gv20328700.2">
    <property type="protein sequence ID" value="AET6Gv20328700.2"/>
    <property type="gene ID" value="AET6Gv20328700"/>
</dbReference>
<dbReference type="Gramene" id="AET6Gv20328700.5">
    <property type="protein sequence ID" value="AET6Gv20328700.5"/>
    <property type="gene ID" value="AET6Gv20328700"/>
</dbReference>
<evidence type="ECO:0000256" key="1">
    <source>
        <dbReference type="SAM" id="Phobius"/>
    </source>
</evidence>
<organism evidence="2 3">
    <name type="scientific">Aegilops tauschii subsp. strangulata</name>
    <name type="common">Goatgrass</name>
    <dbReference type="NCBI Taxonomy" id="200361"/>
    <lineage>
        <taxon>Eukaryota</taxon>
        <taxon>Viridiplantae</taxon>
        <taxon>Streptophyta</taxon>
        <taxon>Embryophyta</taxon>
        <taxon>Tracheophyta</taxon>
        <taxon>Spermatophyta</taxon>
        <taxon>Magnoliopsida</taxon>
        <taxon>Liliopsida</taxon>
        <taxon>Poales</taxon>
        <taxon>Poaceae</taxon>
        <taxon>BOP clade</taxon>
        <taxon>Pooideae</taxon>
        <taxon>Triticodae</taxon>
        <taxon>Triticeae</taxon>
        <taxon>Triticinae</taxon>
        <taxon>Aegilops</taxon>
    </lineage>
</organism>
<dbReference type="Proteomes" id="UP000015105">
    <property type="component" value="Chromosome 6D"/>
</dbReference>
<reference evidence="2" key="4">
    <citation type="submission" date="2019-03" db="UniProtKB">
        <authorList>
            <consortium name="EnsemblPlants"/>
        </authorList>
    </citation>
    <scope>IDENTIFICATION</scope>
</reference>
<dbReference type="EnsemblPlants" id="AET6Gv20328700.5">
    <property type="protein sequence ID" value="AET6Gv20328700.5"/>
    <property type="gene ID" value="AET6Gv20328700"/>
</dbReference>
<reference evidence="3" key="2">
    <citation type="journal article" date="2017" name="Nat. Plants">
        <title>The Aegilops tauschii genome reveals multiple impacts of transposons.</title>
        <authorList>
            <person name="Zhao G."/>
            <person name="Zou C."/>
            <person name="Li K."/>
            <person name="Wang K."/>
            <person name="Li T."/>
            <person name="Gao L."/>
            <person name="Zhang X."/>
            <person name="Wang H."/>
            <person name="Yang Z."/>
            <person name="Liu X."/>
            <person name="Jiang W."/>
            <person name="Mao L."/>
            <person name="Kong X."/>
            <person name="Jiao Y."/>
            <person name="Jia J."/>
        </authorList>
    </citation>
    <scope>NUCLEOTIDE SEQUENCE [LARGE SCALE GENOMIC DNA]</scope>
    <source>
        <strain evidence="3">cv. AL8/78</strain>
    </source>
</reference>
<proteinExistence type="predicted"/>
<reference evidence="2" key="5">
    <citation type="journal article" date="2021" name="G3 (Bethesda)">
        <title>Aegilops tauschii genome assembly Aet v5.0 features greater sequence contiguity and improved annotation.</title>
        <authorList>
            <person name="Wang L."/>
            <person name="Zhu T."/>
            <person name="Rodriguez J.C."/>
            <person name="Deal K.R."/>
            <person name="Dubcovsky J."/>
            <person name="McGuire P.E."/>
            <person name="Lux T."/>
            <person name="Spannagl M."/>
            <person name="Mayer K.F.X."/>
            <person name="Baldrich P."/>
            <person name="Meyers B.C."/>
            <person name="Huo N."/>
            <person name="Gu Y.Q."/>
            <person name="Zhou H."/>
            <person name="Devos K.M."/>
            <person name="Bennetzen J.L."/>
            <person name="Unver T."/>
            <person name="Budak H."/>
            <person name="Gulick P.J."/>
            <person name="Galiba G."/>
            <person name="Kalapos B."/>
            <person name="Nelson D.R."/>
            <person name="Li P."/>
            <person name="You F.M."/>
            <person name="Luo M.C."/>
            <person name="Dvorak J."/>
        </authorList>
    </citation>
    <scope>NUCLEOTIDE SEQUENCE [LARGE SCALE GENOMIC DNA]</scope>
    <source>
        <strain evidence="2">cv. AL8/78</strain>
    </source>
</reference>
<protein>
    <submittedName>
        <fullName evidence="2">Uncharacterized protein</fullName>
    </submittedName>
</protein>
<dbReference type="GO" id="GO:0016116">
    <property type="term" value="P:carotenoid metabolic process"/>
    <property type="evidence" value="ECO:0007669"/>
    <property type="project" value="InterPro"/>
</dbReference>
<evidence type="ECO:0000313" key="2">
    <source>
        <dbReference type="EnsemblPlants" id="AET6Gv20328700.5"/>
    </source>
</evidence>
<evidence type="ECO:0000313" key="3">
    <source>
        <dbReference type="Proteomes" id="UP000015105"/>
    </source>
</evidence>
<keyword evidence="3" id="KW-1185">Reference proteome</keyword>
<feature type="transmembrane region" description="Helical" evidence="1">
    <location>
        <begin position="17"/>
        <end position="37"/>
    </location>
</feature>
<keyword evidence="1" id="KW-1133">Transmembrane helix</keyword>